<gene>
    <name evidence="2" type="ORF">A6R68_17948</name>
</gene>
<keyword evidence="1" id="KW-0732">Signal</keyword>
<sequence>FKWRSYQFSLTFIFAIEEINRNTHILPNTSLGFDLYHVPSNQWHILQEKAEEGSNFTTGTSWATSAHIGRLLNLYKCP</sequence>
<feature type="non-terminal residue" evidence="2">
    <location>
        <position position="78"/>
    </location>
</feature>
<evidence type="ECO:0000313" key="3">
    <source>
        <dbReference type="Proteomes" id="UP000092124"/>
    </source>
</evidence>
<dbReference type="EMBL" id="LZPO01036236">
    <property type="protein sequence ID" value="OBS75600.1"/>
    <property type="molecule type" value="Genomic_DNA"/>
</dbReference>
<evidence type="ECO:0000256" key="1">
    <source>
        <dbReference type="ARBA" id="ARBA00022729"/>
    </source>
</evidence>
<reference evidence="2 3" key="1">
    <citation type="submission" date="2016-06" db="EMBL/GenBank/DDBJ databases">
        <title>The Draft Genome Sequence and Annotation of the Desert Woodrat Neotoma lepida.</title>
        <authorList>
            <person name="Campbell M."/>
            <person name="Oakeson K.F."/>
            <person name="Yandell M."/>
            <person name="Halpert J.R."/>
            <person name="Dearing D."/>
        </authorList>
    </citation>
    <scope>NUCLEOTIDE SEQUENCE [LARGE SCALE GENOMIC DNA]</scope>
    <source>
        <strain evidence="2">417</strain>
        <tissue evidence="2">Liver</tissue>
    </source>
</reference>
<keyword evidence="3" id="KW-1185">Reference proteome</keyword>
<protein>
    <submittedName>
        <fullName evidence="2">Uncharacterized protein</fullName>
    </submittedName>
</protein>
<accession>A0A1A6HCF9</accession>
<feature type="non-terminal residue" evidence="2">
    <location>
        <position position="1"/>
    </location>
</feature>
<evidence type="ECO:0000313" key="2">
    <source>
        <dbReference type="EMBL" id="OBS75600.1"/>
    </source>
</evidence>
<comment type="caution">
    <text evidence="2">The sequence shown here is derived from an EMBL/GenBank/DDBJ whole genome shotgun (WGS) entry which is preliminary data.</text>
</comment>
<dbReference type="AlphaFoldDB" id="A0A1A6HCF9"/>
<dbReference type="SUPFAM" id="SSF53822">
    <property type="entry name" value="Periplasmic binding protein-like I"/>
    <property type="match status" value="1"/>
</dbReference>
<proteinExistence type="predicted"/>
<dbReference type="InterPro" id="IPR028082">
    <property type="entry name" value="Peripla_BP_I"/>
</dbReference>
<dbReference type="OrthoDB" id="5984008at2759"/>
<name>A0A1A6HCF9_NEOLE</name>
<organism evidence="2 3">
    <name type="scientific">Neotoma lepida</name>
    <name type="common">Desert woodrat</name>
    <dbReference type="NCBI Taxonomy" id="56216"/>
    <lineage>
        <taxon>Eukaryota</taxon>
        <taxon>Metazoa</taxon>
        <taxon>Chordata</taxon>
        <taxon>Craniata</taxon>
        <taxon>Vertebrata</taxon>
        <taxon>Euteleostomi</taxon>
        <taxon>Mammalia</taxon>
        <taxon>Eutheria</taxon>
        <taxon>Euarchontoglires</taxon>
        <taxon>Glires</taxon>
        <taxon>Rodentia</taxon>
        <taxon>Myomorpha</taxon>
        <taxon>Muroidea</taxon>
        <taxon>Cricetidae</taxon>
        <taxon>Neotominae</taxon>
        <taxon>Neotoma</taxon>
    </lineage>
</organism>
<dbReference type="Gene3D" id="3.40.50.2300">
    <property type="match status" value="1"/>
</dbReference>
<dbReference type="STRING" id="56216.A0A1A6HCF9"/>
<dbReference type="Proteomes" id="UP000092124">
    <property type="component" value="Unassembled WGS sequence"/>
</dbReference>